<accession>C5FSZ8</accession>
<name>C5FSZ8_ARTOC</name>
<organism evidence="2 3">
    <name type="scientific">Arthroderma otae (strain ATCC MYA-4605 / CBS 113480)</name>
    <name type="common">Microsporum canis</name>
    <dbReference type="NCBI Taxonomy" id="554155"/>
    <lineage>
        <taxon>Eukaryota</taxon>
        <taxon>Fungi</taxon>
        <taxon>Dikarya</taxon>
        <taxon>Ascomycota</taxon>
        <taxon>Pezizomycotina</taxon>
        <taxon>Eurotiomycetes</taxon>
        <taxon>Eurotiomycetidae</taxon>
        <taxon>Onygenales</taxon>
        <taxon>Arthrodermataceae</taxon>
        <taxon>Microsporum</taxon>
    </lineage>
</organism>
<reference evidence="3" key="1">
    <citation type="journal article" date="2012" name="MBio">
        <title>Comparative genome analysis of Trichophyton rubrum and related dermatophytes reveals candidate genes involved in infection.</title>
        <authorList>
            <person name="Martinez D.A."/>
            <person name="Oliver B.G."/>
            <person name="Graeser Y."/>
            <person name="Goldberg J.M."/>
            <person name="Li W."/>
            <person name="Martinez-Rossi N.M."/>
            <person name="Monod M."/>
            <person name="Shelest E."/>
            <person name="Barton R.C."/>
            <person name="Birch E."/>
            <person name="Brakhage A.A."/>
            <person name="Chen Z."/>
            <person name="Gurr S.J."/>
            <person name="Heiman D."/>
            <person name="Heitman J."/>
            <person name="Kosti I."/>
            <person name="Rossi A."/>
            <person name="Saif S."/>
            <person name="Samalova M."/>
            <person name="Saunders C.W."/>
            <person name="Shea T."/>
            <person name="Summerbell R.C."/>
            <person name="Xu J."/>
            <person name="Young S."/>
            <person name="Zeng Q."/>
            <person name="Birren B.W."/>
            <person name="Cuomo C.A."/>
            <person name="White T.C."/>
        </authorList>
    </citation>
    <scope>NUCLEOTIDE SEQUENCE [LARGE SCALE GENOMIC DNA]</scope>
    <source>
        <strain evidence="3">ATCC MYA-4605 / CBS 113480</strain>
    </source>
</reference>
<dbReference type="GeneID" id="9224251"/>
<dbReference type="AlphaFoldDB" id="C5FSZ8"/>
<proteinExistence type="predicted"/>
<dbReference type="HOGENOM" id="CLU_1834703_0_0_1"/>
<evidence type="ECO:0000313" key="2">
    <source>
        <dbReference type="EMBL" id="EEQ33001.1"/>
    </source>
</evidence>
<dbReference type="VEuPathDB" id="FungiDB:MCYG_05820"/>
<sequence length="140" mass="15966">MGDCVYKQFLQFRWFLEETFERKRGEKESQLGYSREKPDSRGAREHEGVEAEQGRDVGWGESRSVWEYGAFQDAQGYRSAVAGRQDSKQVETSSHPAYGFFTSQALIERGGQEDETMHCLFQLLCSGAGEVRMSKAYLIS</sequence>
<feature type="region of interest" description="Disordered" evidence="1">
    <location>
        <begin position="24"/>
        <end position="54"/>
    </location>
</feature>
<dbReference type="RefSeq" id="XP_002845951.1">
    <property type="nucleotide sequence ID" value="XM_002845905.1"/>
</dbReference>
<dbReference type="EMBL" id="DS995705">
    <property type="protein sequence ID" value="EEQ33001.1"/>
    <property type="molecule type" value="Genomic_DNA"/>
</dbReference>
<evidence type="ECO:0000256" key="1">
    <source>
        <dbReference type="SAM" id="MobiDB-lite"/>
    </source>
</evidence>
<dbReference type="Proteomes" id="UP000002035">
    <property type="component" value="Unassembled WGS sequence"/>
</dbReference>
<evidence type="ECO:0000313" key="3">
    <source>
        <dbReference type="Proteomes" id="UP000002035"/>
    </source>
</evidence>
<protein>
    <submittedName>
        <fullName evidence="2">Uncharacterized protein</fullName>
    </submittedName>
</protein>
<keyword evidence="3" id="KW-1185">Reference proteome</keyword>
<gene>
    <name evidence="2" type="ORF">MCYG_05820</name>
</gene>